<name>A0A2M4DM57_ANODA</name>
<dbReference type="EMBL" id="GGFL01014441">
    <property type="protein sequence ID" value="MBW78619.1"/>
    <property type="molecule type" value="Transcribed_RNA"/>
</dbReference>
<proteinExistence type="predicted"/>
<dbReference type="AlphaFoldDB" id="A0A2M4DM57"/>
<reference evidence="1" key="1">
    <citation type="submission" date="2018-01" db="EMBL/GenBank/DDBJ databases">
        <title>An insight into the sialome of Amazonian anophelines.</title>
        <authorList>
            <person name="Ribeiro J.M."/>
            <person name="Scarpassa V."/>
            <person name="Calvo E."/>
        </authorList>
    </citation>
    <scope>NUCLEOTIDE SEQUENCE</scope>
</reference>
<organism evidence="1">
    <name type="scientific">Anopheles darlingi</name>
    <name type="common">Mosquito</name>
    <dbReference type="NCBI Taxonomy" id="43151"/>
    <lineage>
        <taxon>Eukaryota</taxon>
        <taxon>Metazoa</taxon>
        <taxon>Ecdysozoa</taxon>
        <taxon>Arthropoda</taxon>
        <taxon>Hexapoda</taxon>
        <taxon>Insecta</taxon>
        <taxon>Pterygota</taxon>
        <taxon>Neoptera</taxon>
        <taxon>Endopterygota</taxon>
        <taxon>Diptera</taxon>
        <taxon>Nematocera</taxon>
        <taxon>Culicoidea</taxon>
        <taxon>Culicidae</taxon>
        <taxon>Anophelinae</taxon>
        <taxon>Anopheles</taxon>
    </lineage>
</organism>
<protein>
    <submittedName>
        <fullName evidence="1">Putative secreted protein</fullName>
    </submittedName>
</protein>
<sequence length="102" mass="11805">MLKILLRYCRLQLALPEIVETRRIVVMKSSEAKMARMSGPVERLRRKVGNHHPRNRLQGNLFLMASPATKGRLMMLQQIIPWWTWDCDRLSTVPVSGTSTTM</sequence>
<evidence type="ECO:0000313" key="1">
    <source>
        <dbReference type="EMBL" id="MBW78619.1"/>
    </source>
</evidence>
<accession>A0A2M4DM57</accession>